<dbReference type="Pfam" id="PF01497">
    <property type="entry name" value="Peripla_BP_2"/>
    <property type="match status" value="1"/>
</dbReference>
<keyword evidence="4" id="KW-1185">Reference proteome</keyword>
<protein>
    <submittedName>
        <fullName evidence="3">ABC transporter substrate-binding protein</fullName>
    </submittedName>
</protein>
<dbReference type="PROSITE" id="PS50983">
    <property type="entry name" value="FE_B12_PBP"/>
    <property type="match status" value="1"/>
</dbReference>
<dbReference type="GO" id="GO:0071281">
    <property type="term" value="P:cellular response to iron ion"/>
    <property type="evidence" value="ECO:0007669"/>
    <property type="project" value="TreeGrafter"/>
</dbReference>
<dbReference type="RefSeq" id="WP_218323062.1">
    <property type="nucleotide sequence ID" value="NZ_JAEEGC010000148.1"/>
</dbReference>
<comment type="similarity">
    <text evidence="1">Belongs to the bacterial solute-binding protein 8 family.</text>
</comment>
<feature type="domain" description="Fe/B12 periplasmic-binding" evidence="2">
    <location>
        <begin position="59"/>
        <end position="331"/>
    </location>
</feature>
<evidence type="ECO:0000256" key="1">
    <source>
        <dbReference type="ARBA" id="ARBA00008814"/>
    </source>
</evidence>
<dbReference type="InterPro" id="IPR002491">
    <property type="entry name" value="ABC_transptr_periplasmic_BD"/>
</dbReference>
<evidence type="ECO:0000313" key="4">
    <source>
        <dbReference type="Proteomes" id="UP000694308"/>
    </source>
</evidence>
<dbReference type="PANTHER" id="PTHR30535:SF34">
    <property type="entry name" value="MOLYBDATE-BINDING PROTEIN MOLA"/>
    <property type="match status" value="1"/>
</dbReference>
<sequence length="366" mass="40423">MIRKKKSRITFLLILSMIICSVFFNLTGCEKKVEAPKAATQTITDDAGRKVTIPEKINKCYYTSPIGMIMVYSLAPDKMAGWSMKLTDNEKKYIPSKYTSLPFLGGLQMNGKINVEELAKVKPDVIFSVGPDAIDKTSVSTADKLQQQLNIPVIVVDSNIEKIDKAYALMGKILGAEDKAKELADYCNNTVNEVKAATKDIPKEKRVNVYYAEGPKGLATEAPGSSHALVLDMAKGNNVAKVQSKGGSGMSEVSMEQVLSWNPDVIISWGTDAGGACDLIKTSQDWKNINAVKNGKIYEIPNSPFNWFDRPPSVNRYLGLKWLATTLYPDSYKVDMVKEVKSFYSLFYHADISDDDAKALLKNSVK</sequence>
<dbReference type="AlphaFoldDB" id="A0A949U261"/>
<dbReference type="Proteomes" id="UP000694308">
    <property type="component" value="Unassembled WGS sequence"/>
</dbReference>
<evidence type="ECO:0000259" key="2">
    <source>
        <dbReference type="PROSITE" id="PS50983"/>
    </source>
</evidence>
<comment type="caution">
    <text evidence="3">The sequence shown here is derived from an EMBL/GenBank/DDBJ whole genome shotgun (WGS) entry which is preliminary data.</text>
</comment>
<proteinExistence type="inferred from homology"/>
<name>A0A949U261_9CLOT</name>
<organism evidence="3 4">
    <name type="scientific">Clostridium thailandense</name>
    <dbReference type="NCBI Taxonomy" id="2794346"/>
    <lineage>
        <taxon>Bacteria</taxon>
        <taxon>Bacillati</taxon>
        <taxon>Bacillota</taxon>
        <taxon>Clostridia</taxon>
        <taxon>Eubacteriales</taxon>
        <taxon>Clostridiaceae</taxon>
        <taxon>Clostridium</taxon>
    </lineage>
</organism>
<accession>A0A949U261</accession>
<dbReference type="PANTHER" id="PTHR30535">
    <property type="entry name" value="VITAMIN B12-BINDING PROTEIN"/>
    <property type="match status" value="1"/>
</dbReference>
<evidence type="ECO:0000313" key="3">
    <source>
        <dbReference type="EMBL" id="MBV7276016.1"/>
    </source>
</evidence>
<gene>
    <name evidence="3" type="ORF">I6U48_24290</name>
</gene>
<reference evidence="3" key="1">
    <citation type="submission" date="2020-12" db="EMBL/GenBank/DDBJ databases">
        <title>Clostridium thailandense sp. nov., a novel acetogenic bacterium isolated from peat land soil in Thailand.</title>
        <authorList>
            <person name="Chaikitkaew S."/>
            <person name="Birkeland N.K."/>
        </authorList>
    </citation>
    <scope>NUCLEOTIDE SEQUENCE</scope>
    <source>
        <strain evidence="3">PL3</strain>
    </source>
</reference>
<dbReference type="EMBL" id="JAEEGC010000148">
    <property type="protein sequence ID" value="MBV7276016.1"/>
    <property type="molecule type" value="Genomic_DNA"/>
</dbReference>
<dbReference type="InterPro" id="IPR050902">
    <property type="entry name" value="ABC_Transporter_SBP"/>
</dbReference>